<dbReference type="PANTHER" id="PTHR45719:SF3">
    <property type="entry name" value="BETA-GLUCURONOSYLTRANSFERASE GLCAT14A"/>
    <property type="match status" value="1"/>
</dbReference>
<reference evidence="6 7" key="1">
    <citation type="submission" date="2017-06" db="EMBL/GenBank/DDBJ databases">
        <title>Genome sequencing of cyanobaciteial culture collection at National Institute for Environmental Studies (NIES).</title>
        <authorList>
            <person name="Hirose Y."/>
            <person name="Shimura Y."/>
            <person name="Fujisawa T."/>
            <person name="Nakamura Y."/>
            <person name="Kawachi M."/>
        </authorList>
    </citation>
    <scope>NUCLEOTIDE SEQUENCE [LARGE SCALE GENOMIC DNA]</scope>
    <source>
        <strain evidence="6 7">NIES-267</strain>
    </source>
</reference>
<evidence type="ECO:0000313" key="6">
    <source>
        <dbReference type="EMBL" id="BAY84258.1"/>
    </source>
</evidence>
<keyword evidence="2" id="KW-0328">Glycosyltransferase</keyword>
<evidence type="ECO:0000256" key="4">
    <source>
        <dbReference type="ARBA" id="ARBA00023136"/>
    </source>
</evidence>
<accession>A0A1Z4LT57</accession>
<evidence type="ECO:0000313" key="7">
    <source>
        <dbReference type="Proteomes" id="UP000218418"/>
    </source>
</evidence>
<dbReference type="PANTHER" id="PTHR45719">
    <property type="entry name" value="GLYCOSYLTRANSFERASE"/>
    <property type="match status" value="1"/>
</dbReference>
<proteinExistence type="predicted"/>
<dbReference type="AlphaFoldDB" id="A0A1Z4LT57"/>
<organism evidence="6 7">
    <name type="scientific">Calothrix parasitica NIES-267</name>
    <dbReference type="NCBI Taxonomy" id="1973488"/>
    <lineage>
        <taxon>Bacteria</taxon>
        <taxon>Bacillati</taxon>
        <taxon>Cyanobacteriota</taxon>
        <taxon>Cyanophyceae</taxon>
        <taxon>Nostocales</taxon>
        <taxon>Calotrichaceae</taxon>
        <taxon>Calothrix</taxon>
    </lineage>
</organism>
<dbReference type="OrthoDB" id="7943907at2"/>
<keyword evidence="7" id="KW-1185">Reference proteome</keyword>
<dbReference type="InterPro" id="IPR044610">
    <property type="entry name" value="GLCAT14A/B/C"/>
</dbReference>
<dbReference type="GO" id="GO:0015020">
    <property type="term" value="F:glucuronosyltransferase activity"/>
    <property type="evidence" value="ECO:0007669"/>
    <property type="project" value="InterPro"/>
</dbReference>
<keyword evidence="3" id="KW-0808">Transferase</keyword>
<evidence type="ECO:0000256" key="5">
    <source>
        <dbReference type="ARBA" id="ARBA00023180"/>
    </source>
</evidence>
<evidence type="ECO:0000256" key="2">
    <source>
        <dbReference type="ARBA" id="ARBA00022676"/>
    </source>
</evidence>
<dbReference type="GO" id="GO:0016020">
    <property type="term" value="C:membrane"/>
    <property type="evidence" value="ECO:0007669"/>
    <property type="project" value="UniProtKB-SubCell"/>
</dbReference>
<name>A0A1Z4LT57_9CYAN</name>
<evidence type="ECO:0000256" key="1">
    <source>
        <dbReference type="ARBA" id="ARBA00004606"/>
    </source>
</evidence>
<evidence type="ECO:0000256" key="3">
    <source>
        <dbReference type="ARBA" id="ARBA00022679"/>
    </source>
</evidence>
<protein>
    <recommendedName>
        <fullName evidence="8">Glycosyl transferase</fullName>
    </recommendedName>
</protein>
<dbReference type="EMBL" id="AP018227">
    <property type="protein sequence ID" value="BAY84258.1"/>
    <property type="molecule type" value="Genomic_DNA"/>
</dbReference>
<dbReference type="Proteomes" id="UP000218418">
    <property type="component" value="Chromosome"/>
</dbReference>
<keyword evidence="4" id="KW-0472">Membrane</keyword>
<dbReference type="InterPro" id="IPR003406">
    <property type="entry name" value="Glyco_trans_14"/>
</dbReference>
<dbReference type="Pfam" id="PF02485">
    <property type="entry name" value="Branch"/>
    <property type="match status" value="1"/>
</dbReference>
<keyword evidence="5" id="KW-0325">Glycoprotein</keyword>
<evidence type="ECO:0008006" key="8">
    <source>
        <dbReference type="Google" id="ProtNLM"/>
    </source>
</evidence>
<gene>
    <name evidence="6" type="ORF">NIES267_37540</name>
</gene>
<sequence>MKICYLIQTHKNPEQIYRLIKTIKTSNTDNQVIISHDFHNCNLDVKRLNDDGIKVLNGRGGRGNFSSVQSYLNAIEYLIENDIEFDWLTYISGQDYPIKPISEIDNFLSKTDYDGFIEYFNVFSLLSHWSIQEGQSRYLFKYQSLEILKRMPSWLKQLCVPIKIINYLQPFFRINLAYEMLGIRRKPLFNTNFICYGGSFFTTLSRKCIEYLHSFCQNHPEVIEYYREVCVSDESFLQTILVNSRKFNLCNDNKLYFDFSKTKNGRPKVLTISDYDAVIRSDAHFARKFDMDEDRIILDILDEQISNLVMSS</sequence>
<comment type="subcellular location">
    <subcellularLocation>
        <location evidence="1">Membrane</location>
        <topology evidence="1">Single-pass type II membrane protein</topology>
    </subcellularLocation>
</comment>